<accession>A0A2H0XC41</accession>
<gene>
    <name evidence="2" type="ORF">COT51_01525</name>
</gene>
<dbReference type="Proteomes" id="UP000231098">
    <property type="component" value="Unassembled WGS sequence"/>
</dbReference>
<keyword evidence="2" id="KW-0808">Transferase</keyword>
<dbReference type="SUPFAM" id="SSF53756">
    <property type="entry name" value="UDP-Glycosyltransferase/glycogen phosphorylase"/>
    <property type="match status" value="1"/>
</dbReference>
<evidence type="ECO:0000313" key="3">
    <source>
        <dbReference type="Proteomes" id="UP000231098"/>
    </source>
</evidence>
<proteinExistence type="predicted"/>
<reference evidence="3" key="1">
    <citation type="submission" date="2017-09" db="EMBL/GenBank/DDBJ databases">
        <title>Depth-based differentiation of microbial function through sediment-hosted aquifers and enrichment of novel symbionts in the deep terrestrial subsurface.</title>
        <authorList>
            <person name="Probst A.J."/>
            <person name="Ladd B."/>
            <person name="Jarett J.K."/>
            <person name="Geller-Mcgrath D.E."/>
            <person name="Sieber C.M.K."/>
            <person name="Emerson J.B."/>
            <person name="Anantharaman K."/>
            <person name="Thomas B.C."/>
            <person name="Malmstrom R."/>
            <person name="Stieglmeier M."/>
            <person name="Klingl A."/>
            <person name="Woyke T."/>
            <person name="Ryan C.M."/>
            <person name="Banfield J.F."/>
        </authorList>
    </citation>
    <scope>NUCLEOTIDE SEQUENCE [LARGE SCALE GENOMIC DNA]</scope>
</reference>
<protein>
    <submittedName>
        <fullName evidence="2">Glycosyltransferase family 1 protein</fullName>
    </submittedName>
</protein>
<sequence>MMELSIKIRSVIISNMDVIYSIAANFAGGGIGTTSYNAVSGIDRHKFLKKLYCVTYQESEIADDLIQKYPTAFLDRVSFLPQNKRYLAKDSLFDFFVSRNDLTCDIFHGWNGHCLRSLKKAKMNGAITFLERASSHINTYEKLVSEEYRKWGIKSDVISNYSKKRLIEEYNTSDFINIPSEFAYKSMVENGIPKEKLNKLPFGVNTSKFKAKSEKRKENLEYMVLFVGQVGFRKGIPYLLEAWQSLKLKNARLYLVGGEEEAAKEYLRDFRSDPTIEFVGFTNPLSYYQAADIFVFPSIEEGSALVNYEALACGLPVITTFNSGSVVEDGKSGFIIPEADIASISEKINYFYEHPRKEAEFSLSARKLAEEFTWKNYGERLVDVYLKKLKS</sequence>
<dbReference type="InterPro" id="IPR001296">
    <property type="entry name" value="Glyco_trans_1"/>
</dbReference>
<dbReference type="Pfam" id="PF00534">
    <property type="entry name" value="Glycos_transf_1"/>
    <property type="match status" value="1"/>
</dbReference>
<dbReference type="GO" id="GO:0016757">
    <property type="term" value="F:glycosyltransferase activity"/>
    <property type="evidence" value="ECO:0007669"/>
    <property type="project" value="InterPro"/>
</dbReference>
<feature type="domain" description="Glycosyl transferase family 1" evidence="1">
    <location>
        <begin position="212"/>
        <end position="367"/>
    </location>
</feature>
<comment type="caution">
    <text evidence="2">The sequence shown here is derived from an EMBL/GenBank/DDBJ whole genome shotgun (WGS) entry which is preliminary data.</text>
</comment>
<name>A0A2H0XC41_UNCKA</name>
<dbReference type="PANTHER" id="PTHR12526">
    <property type="entry name" value="GLYCOSYLTRANSFERASE"/>
    <property type="match status" value="1"/>
</dbReference>
<evidence type="ECO:0000259" key="1">
    <source>
        <dbReference type="Pfam" id="PF00534"/>
    </source>
</evidence>
<dbReference type="Gene3D" id="3.40.50.2000">
    <property type="entry name" value="Glycogen Phosphorylase B"/>
    <property type="match status" value="2"/>
</dbReference>
<dbReference type="CDD" id="cd03801">
    <property type="entry name" value="GT4_PimA-like"/>
    <property type="match status" value="1"/>
</dbReference>
<dbReference type="PANTHER" id="PTHR12526:SF637">
    <property type="entry name" value="GLYCOSYLTRANSFERASE EPSF-RELATED"/>
    <property type="match status" value="1"/>
</dbReference>
<dbReference type="EMBL" id="PEYV01000028">
    <property type="protein sequence ID" value="PIS21668.1"/>
    <property type="molecule type" value="Genomic_DNA"/>
</dbReference>
<organism evidence="2 3">
    <name type="scientific">candidate division WWE3 bacterium CG08_land_8_20_14_0_20_41_15</name>
    <dbReference type="NCBI Taxonomy" id="1975086"/>
    <lineage>
        <taxon>Bacteria</taxon>
        <taxon>Katanobacteria</taxon>
    </lineage>
</organism>
<evidence type="ECO:0000313" key="2">
    <source>
        <dbReference type="EMBL" id="PIS21668.1"/>
    </source>
</evidence>
<dbReference type="AlphaFoldDB" id="A0A2H0XC41"/>